<evidence type="ECO:0000313" key="1">
    <source>
        <dbReference type="EMBL" id="JAQ15389.1"/>
    </source>
</evidence>
<sequence length="243" mass="27740">MQRYTESYVMFQRAYNIGAFAPLLQRLRRRKHNEVPTVRVVSIGGGPGYELMAFQDFLGHLTAGGVYVDAISLDCVDDWYYVCKQLSTIRFGLWDLFNDPLSVQDVLLHLELLRVDQNRVFHPFVRYPRLCDSFSQPSHVHSISPLHVDFYIFSYIFHQYIVHSDEVNAVVKLLHTSPVLSADASACVSDTPVPPSNQDLMQGWQLSTYFFNEVDCARDPKSKSSSAVVQLQGYCPELRHVSS</sequence>
<dbReference type="EMBL" id="GDHC01003240">
    <property type="protein sequence ID" value="JAQ15389.1"/>
    <property type="molecule type" value="Transcribed_RNA"/>
</dbReference>
<organism evidence="2">
    <name type="scientific">Lygus hesperus</name>
    <name type="common">Western plant bug</name>
    <dbReference type="NCBI Taxonomy" id="30085"/>
    <lineage>
        <taxon>Eukaryota</taxon>
        <taxon>Metazoa</taxon>
        <taxon>Ecdysozoa</taxon>
        <taxon>Arthropoda</taxon>
        <taxon>Hexapoda</taxon>
        <taxon>Insecta</taxon>
        <taxon>Pterygota</taxon>
        <taxon>Neoptera</taxon>
        <taxon>Paraneoptera</taxon>
        <taxon>Hemiptera</taxon>
        <taxon>Heteroptera</taxon>
        <taxon>Panheteroptera</taxon>
        <taxon>Cimicomorpha</taxon>
        <taxon>Miridae</taxon>
        <taxon>Mirini</taxon>
        <taxon>Lygus</taxon>
    </lineage>
</organism>
<accession>A0A146MGV9</accession>
<dbReference type="AlphaFoldDB" id="A0A146MGV9"/>
<reference evidence="2" key="1">
    <citation type="journal article" date="2016" name="Gigascience">
        <title>De novo construction of an expanded transcriptome assembly for the western tarnished plant bug, Lygus hesperus.</title>
        <authorList>
            <person name="Tassone E.E."/>
            <person name="Geib S.M."/>
            <person name="Hall B."/>
            <person name="Fabrick J.A."/>
            <person name="Brent C.S."/>
            <person name="Hull J.J."/>
        </authorList>
    </citation>
    <scope>NUCLEOTIDE SEQUENCE</scope>
</reference>
<dbReference type="EMBL" id="GDHC01000729">
    <property type="protein sequence ID" value="JAQ17900.1"/>
    <property type="molecule type" value="Transcribed_RNA"/>
</dbReference>
<proteinExistence type="predicted"/>
<gene>
    <name evidence="1" type="ORF">g.13985</name>
    <name evidence="2" type="ORF">g.13990</name>
</gene>
<name>A0A146MGV9_LYGHE</name>
<protein>
    <submittedName>
        <fullName evidence="2">Uncharacterized protein</fullName>
    </submittedName>
</protein>
<evidence type="ECO:0000313" key="2">
    <source>
        <dbReference type="EMBL" id="JAQ17900.1"/>
    </source>
</evidence>